<sequence>MKFLCKCGYSIHDTTDSLSYKGTLIADQDMNEFWDIIDKAEQPHDKKTDIFLELEKLMQRNVYQCHSCGRVFIEDQANKYKLVMFTPCTDGTPEPDVSRKFFNSSHMENWKGYLHADWRDEKPEWCEHHGEIYPILNINIENTEFDDYEAFEKRFYELFEHLKGLDLITDASLTINGKRVFEWKHGKEK</sequence>
<dbReference type="OrthoDB" id="1821427at2"/>
<reference evidence="1 2" key="1">
    <citation type="submission" date="2016-10" db="EMBL/GenBank/DDBJ databases">
        <authorList>
            <person name="de Groot N.N."/>
        </authorList>
    </citation>
    <scope>NUCLEOTIDE SEQUENCE [LARGE SCALE GENOMIC DNA]</scope>
    <source>
        <strain evidence="1 2">AR67</strain>
    </source>
</reference>
<name>A0A1I1Q3X1_RUMAL</name>
<accession>A0A1I1Q3X1</accession>
<evidence type="ECO:0000313" key="1">
    <source>
        <dbReference type="EMBL" id="SFD16831.1"/>
    </source>
</evidence>
<proteinExistence type="predicted"/>
<organism evidence="1 2">
    <name type="scientific">Ruminococcus albus</name>
    <dbReference type="NCBI Taxonomy" id="1264"/>
    <lineage>
        <taxon>Bacteria</taxon>
        <taxon>Bacillati</taxon>
        <taxon>Bacillota</taxon>
        <taxon>Clostridia</taxon>
        <taxon>Eubacteriales</taxon>
        <taxon>Oscillospiraceae</taxon>
        <taxon>Ruminococcus</taxon>
    </lineage>
</organism>
<protein>
    <submittedName>
        <fullName evidence="1">Uncharacterized protein</fullName>
    </submittedName>
</protein>
<dbReference type="EMBL" id="FOKQ01000042">
    <property type="protein sequence ID" value="SFD16831.1"/>
    <property type="molecule type" value="Genomic_DNA"/>
</dbReference>
<evidence type="ECO:0000313" key="2">
    <source>
        <dbReference type="Proteomes" id="UP000182192"/>
    </source>
</evidence>
<dbReference type="RefSeq" id="WP_074963073.1">
    <property type="nucleotide sequence ID" value="NZ_FOKQ01000042.1"/>
</dbReference>
<gene>
    <name evidence="1" type="ORF">SAMN02910406_03285</name>
</gene>
<dbReference type="AlphaFoldDB" id="A0A1I1Q3X1"/>
<dbReference type="Proteomes" id="UP000182192">
    <property type="component" value="Unassembled WGS sequence"/>
</dbReference>